<feature type="region of interest" description="Disordered" evidence="1">
    <location>
        <begin position="50"/>
        <end position="73"/>
    </location>
</feature>
<reference evidence="2" key="1">
    <citation type="submission" date="2023-01" db="EMBL/GenBank/DDBJ databases">
        <title>Colletotrichum chrysophilum M932 genome sequence.</title>
        <authorList>
            <person name="Baroncelli R."/>
        </authorList>
    </citation>
    <scope>NUCLEOTIDE SEQUENCE</scope>
    <source>
        <strain evidence="2">M932</strain>
    </source>
</reference>
<name>A0AAD8ZZI2_9PEZI</name>
<sequence length="73" mass="7885">MSMIKRRSAYSPMPVGGFAGPVARRGFDRNAGQIFSSGTEWGWLVFSGNSRLDHGERPPACRGRPNVTKSSGS</sequence>
<dbReference type="AlphaFoldDB" id="A0AAD8ZZI2"/>
<proteinExistence type="predicted"/>
<evidence type="ECO:0000256" key="1">
    <source>
        <dbReference type="SAM" id="MobiDB-lite"/>
    </source>
</evidence>
<gene>
    <name evidence="2" type="ORF">CCHR01_18751</name>
</gene>
<dbReference type="Proteomes" id="UP001243330">
    <property type="component" value="Unassembled WGS sequence"/>
</dbReference>
<comment type="caution">
    <text evidence="2">The sequence shown here is derived from an EMBL/GenBank/DDBJ whole genome shotgun (WGS) entry which is preliminary data.</text>
</comment>
<keyword evidence="3" id="KW-1185">Reference proteome</keyword>
<protein>
    <submittedName>
        <fullName evidence="2">Uncharacterized protein</fullName>
    </submittedName>
</protein>
<accession>A0AAD8ZZI2</accession>
<evidence type="ECO:0000313" key="2">
    <source>
        <dbReference type="EMBL" id="KAK1838626.1"/>
    </source>
</evidence>
<organism evidence="2 3">
    <name type="scientific">Colletotrichum chrysophilum</name>
    <dbReference type="NCBI Taxonomy" id="1836956"/>
    <lineage>
        <taxon>Eukaryota</taxon>
        <taxon>Fungi</taxon>
        <taxon>Dikarya</taxon>
        <taxon>Ascomycota</taxon>
        <taxon>Pezizomycotina</taxon>
        <taxon>Sordariomycetes</taxon>
        <taxon>Hypocreomycetidae</taxon>
        <taxon>Glomerellales</taxon>
        <taxon>Glomerellaceae</taxon>
        <taxon>Colletotrichum</taxon>
        <taxon>Colletotrichum gloeosporioides species complex</taxon>
    </lineage>
</organism>
<evidence type="ECO:0000313" key="3">
    <source>
        <dbReference type="Proteomes" id="UP001243330"/>
    </source>
</evidence>
<dbReference type="EMBL" id="JAQOWY010000794">
    <property type="protein sequence ID" value="KAK1838626.1"/>
    <property type="molecule type" value="Genomic_DNA"/>
</dbReference>